<evidence type="ECO:0000256" key="5">
    <source>
        <dbReference type="SAM" id="SignalP"/>
    </source>
</evidence>
<gene>
    <name evidence="7" type="ORF">RND81_11G075900</name>
</gene>
<evidence type="ECO:0000313" key="8">
    <source>
        <dbReference type="Proteomes" id="UP001443914"/>
    </source>
</evidence>
<comment type="similarity">
    <text evidence="1">Belongs to the peptidase C48 family.</text>
</comment>
<evidence type="ECO:0000256" key="1">
    <source>
        <dbReference type="ARBA" id="ARBA00005234"/>
    </source>
</evidence>
<feature type="chain" id="PRO_5044024849" description="Ubiquitin-like protease family profile domain-containing protein" evidence="5">
    <location>
        <begin position="20"/>
        <end position="367"/>
    </location>
</feature>
<dbReference type="PROSITE" id="PS50600">
    <property type="entry name" value="ULP_PROTEASE"/>
    <property type="match status" value="1"/>
</dbReference>
<keyword evidence="4" id="KW-0788">Thiol protease</keyword>
<keyword evidence="2" id="KW-0645">Protease</keyword>
<reference evidence="7" key="1">
    <citation type="submission" date="2024-03" db="EMBL/GenBank/DDBJ databases">
        <title>WGS assembly of Saponaria officinalis var. Norfolk2.</title>
        <authorList>
            <person name="Jenkins J."/>
            <person name="Shu S."/>
            <person name="Grimwood J."/>
            <person name="Barry K."/>
            <person name="Goodstein D."/>
            <person name="Schmutz J."/>
            <person name="Leebens-Mack J."/>
            <person name="Osbourn A."/>
        </authorList>
    </citation>
    <scope>NUCLEOTIDE SEQUENCE [LARGE SCALE GENOMIC DNA]</scope>
    <source>
        <strain evidence="7">JIC</strain>
    </source>
</reference>
<evidence type="ECO:0000256" key="3">
    <source>
        <dbReference type="ARBA" id="ARBA00022801"/>
    </source>
</evidence>
<dbReference type="InterPro" id="IPR003653">
    <property type="entry name" value="Peptidase_C48_C"/>
</dbReference>
<proteinExistence type="inferred from homology"/>
<dbReference type="Pfam" id="PF02902">
    <property type="entry name" value="Peptidase_C48"/>
    <property type="match status" value="1"/>
</dbReference>
<accession>A0AAW1HK39</accession>
<feature type="domain" description="Ubiquitin-like protease family profile" evidence="6">
    <location>
        <begin position="192"/>
        <end position="361"/>
    </location>
</feature>
<feature type="signal peptide" evidence="5">
    <location>
        <begin position="1"/>
        <end position="19"/>
    </location>
</feature>
<evidence type="ECO:0000256" key="4">
    <source>
        <dbReference type="ARBA" id="ARBA00022807"/>
    </source>
</evidence>
<dbReference type="PANTHER" id="PTHR12606">
    <property type="entry name" value="SENTRIN/SUMO-SPECIFIC PROTEASE"/>
    <property type="match status" value="1"/>
</dbReference>
<name>A0AAW1HK39_SAPOF</name>
<comment type="caution">
    <text evidence="7">The sequence shown here is derived from an EMBL/GenBank/DDBJ whole genome shotgun (WGS) entry which is preliminary data.</text>
</comment>
<dbReference type="Gene3D" id="3.40.395.10">
    <property type="entry name" value="Adenoviral Proteinase, Chain A"/>
    <property type="match status" value="1"/>
</dbReference>
<dbReference type="GO" id="GO:0016926">
    <property type="term" value="P:protein desumoylation"/>
    <property type="evidence" value="ECO:0007669"/>
    <property type="project" value="TreeGrafter"/>
</dbReference>
<protein>
    <recommendedName>
        <fullName evidence="6">Ubiquitin-like protease family profile domain-containing protein</fullName>
    </recommendedName>
</protein>
<keyword evidence="3" id="KW-0378">Hydrolase</keyword>
<keyword evidence="5" id="KW-0732">Signal</keyword>
<keyword evidence="8" id="KW-1185">Reference proteome</keyword>
<dbReference type="GO" id="GO:0016929">
    <property type="term" value="F:deSUMOylase activity"/>
    <property type="evidence" value="ECO:0007669"/>
    <property type="project" value="TreeGrafter"/>
</dbReference>
<dbReference type="EMBL" id="JBDFQZ010000011">
    <property type="protein sequence ID" value="KAK9676420.1"/>
    <property type="molecule type" value="Genomic_DNA"/>
</dbReference>
<dbReference type="GO" id="GO:0005634">
    <property type="term" value="C:nucleus"/>
    <property type="evidence" value="ECO:0007669"/>
    <property type="project" value="TreeGrafter"/>
</dbReference>
<dbReference type="InterPro" id="IPR038765">
    <property type="entry name" value="Papain-like_cys_pep_sf"/>
</dbReference>
<dbReference type="GO" id="GO:0006508">
    <property type="term" value="P:proteolysis"/>
    <property type="evidence" value="ECO:0007669"/>
    <property type="project" value="UniProtKB-KW"/>
</dbReference>
<evidence type="ECO:0000259" key="6">
    <source>
        <dbReference type="PROSITE" id="PS50600"/>
    </source>
</evidence>
<evidence type="ECO:0000313" key="7">
    <source>
        <dbReference type="EMBL" id="KAK9676420.1"/>
    </source>
</evidence>
<dbReference type="PANTHER" id="PTHR12606:SF1">
    <property type="entry name" value="UBIQUITIN-LIKE-SPECIFIC PROTEASE 1A"/>
    <property type="match status" value="1"/>
</dbReference>
<dbReference type="AlphaFoldDB" id="A0AAW1HK39"/>
<dbReference type="Proteomes" id="UP001443914">
    <property type="component" value="Unassembled WGS sequence"/>
</dbReference>
<evidence type="ECO:0000256" key="2">
    <source>
        <dbReference type="ARBA" id="ARBA00022670"/>
    </source>
</evidence>
<dbReference type="SUPFAM" id="SSF54001">
    <property type="entry name" value="Cysteine proteinases"/>
    <property type="match status" value="1"/>
</dbReference>
<sequence>MLVFFPFITPNMLLVCVNFQTSMIDVFSASQPSQILFSAHVQLVKNFIKRTMVPKSRYFLDVERFKIQTFAVGIDALPDNFCDNGICLMRFMEMYKGRRNFYTTGITNSAKGGVAGAIDRLKVLYCHSIITSEMNVMRSEVIRNARQLGSVDGSLPPDDALLCKDMLLQRVMQRVRNVQKFDYDVAVDTVWMHVTYRGIRSLLAKQPVADMIVDMASIYATLGVQDVAYLPTTVRFLDVAKSQLSIGRQYVKLLYLPRDATALRKVFIPLFTPSPDHWYLCVVDRDKRTNYVLDSVGLRRHTRRLENAKQVVDNVAAVISQVPGYDILDDIGRYTYSYTNVPRQTNGYDCGMFVIKWVSITQRKLVD</sequence>
<organism evidence="7 8">
    <name type="scientific">Saponaria officinalis</name>
    <name type="common">Common soapwort</name>
    <name type="synonym">Lychnis saponaria</name>
    <dbReference type="NCBI Taxonomy" id="3572"/>
    <lineage>
        <taxon>Eukaryota</taxon>
        <taxon>Viridiplantae</taxon>
        <taxon>Streptophyta</taxon>
        <taxon>Embryophyta</taxon>
        <taxon>Tracheophyta</taxon>
        <taxon>Spermatophyta</taxon>
        <taxon>Magnoliopsida</taxon>
        <taxon>eudicotyledons</taxon>
        <taxon>Gunneridae</taxon>
        <taxon>Pentapetalae</taxon>
        <taxon>Caryophyllales</taxon>
        <taxon>Caryophyllaceae</taxon>
        <taxon>Caryophylleae</taxon>
        <taxon>Saponaria</taxon>
    </lineage>
</organism>